<dbReference type="Proteomes" id="UP000027473">
    <property type="component" value="Unassembled WGS sequence"/>
</dbReference>
<dbReference type="GO" id="GO:0003677">
    <property type="term" value="F:DNA binding"/>
    <property type="evidence" value="ECO:0007669"/>
    <property type="project" value="UniProtKB-KW"/>
</dbReference>
<comment type="caution">
    <text evidence="1">The sequence shown here is derived from an EMBL/GenBank/DDBJ whole genome shotgun (WGS) entry which is preliminary data.</text>
</comment>
<dbReference type="AlphaFoldDB" id="A0AB73BX24"/>
<reference evidence="1 2" key="1">
    <citation type="submission" date="2014-01" db="EMBL/GenBank/DDBJ databases">
        <title>Comparative genomics of Fusobacterium necrophorum wild isolates.</title>
        <authorList>
            <person name="Kittichotirat W."/>
            <person name="Bumgarner R.E."/>
            <person name="Lawrence P."/>
        </authorList>
    </citation>
    <scope>NUCLEOTIDE SEQUENCE [LARGE SCALE GENOMIC DNA]</scope>
    <source>
        <strain evidence="1 2">BL</strain>
    </source>
</reference>
<organism evidence="1 2">
    <name type="scientific">Fusobacterium necrophorum BL</name>
    <dbReference type="NCBI Taxonomy" id="1441732"/>
    <lineage>
        <taxon>Bacteria</taxon>
        <taxon>Fusobacteriati</taxon>
        <taxon>Fusobacteriota</taxon>
        <taxon>Fusobacteriia</taxon>
        <taxon>Fusobacteriales</taxon>
        <taxon>Fusobacteriaceae</taxon>
        <taxon>Fusobacterium</taxon>
    </lineage>
</organism>
<name>A0AB73BX24_9FUSO</name>
<evidence type="ECO:0000313" key="2">
    <source>
        <dbReference type="Proteomes" id="UP000027473"/>
    </source>
</evidence>
<evidence type="ECO:0000313" key="1">
    <source>
        <dbReference type="EMBL" id="KDE63795.1"/>
    </source>
</evidence>
<dbReference type="EMBL" id="JAAC01000062">
    <property type="protein sequence ID" value="KDE63795.1"/>
    <property type="molecule type" value="Genomic_DNA"/>
</dbReference>
<proteinExistence type="predicted"/>
<dbReference type="RefSeq" id="WP_005958345.1">
    <property type="nucleotide sequence ID" value="NZ_JAAC01000062.1"/>
</dbReference>
<keyword evidence="1" id="KW-0238">DNA-binding</keyword>
<protein>
    <submittedName>
        <fullName evidence="1">DNA-binding protein</fullName>
    </submittedName>
</protein>
<sequence>MSEKKETLAITIEEAAEYIGVGKDCVKRMTEVPDFPLIYNGNRTLIIKPKILDWLTKHNREDFGK</sequence>
<accession>A0AB73BX24</accession>
<dbReference type="InterPro" id="IPR038148">
    <property type="entry name" value="Tn1545/Tn916_Xis"/>
</dbReference>
<dbReference type="Gene3D" id="3.90.105.50">
    <property type="match status" value="1"/>
</dbReference>
<gene>
    <name evidence="1" type="ORF">FUSO3_04515</name>
</gene>